<accession>W5YG41</accession>
<keyword evidence="4" id="KW-0256">Endoplasmic reticulum</keyword>
<gene>
    <name evidence="9" type="ORF">AU14_03730</name>
</gene>
<evidence type="ECO:0000256" key="4">
    <source>
        <dbReference type="ARBA" id="ARBA00022824"/>
    </source>
</evidence>
<reference evidence="9 10" key="1">
    <citation type="journal article" date="2014" name="Genome Announc.">
        <title>Draft Genome Sequences of Marinobacter similis A3d10T and Marinobacter salarius R9SW1T.</title>
        <authorList>
            <person name="Ivanova E.P."/>
            <person name="Ng H.J."/>
            <person name="Webb H.K."/>
            <person name="Feng G."/>
            <person name="Oshima K."/>
            <person name="Hattori M."/>
            <person name="Ohkuma M."/>
            <person name="Sergeev A.F."/>
            <person name="Mikhailov V.V."/>
            <person name="Crawford R.J."/>
            <person name="Sawabe T."/>
        </authorList>
    </citation>
    <scope>NUCLEOTIDE SEQUENCE [LARGE SCALE GENOMIC DNA]</scope>
    <source>
        <strain evidence="9 10">A3d10</strain>
    </source>
</reference>
<dbReference type="InterPro" id="IPR000526">
    <property type="entry name" value="Auxin-bd"/>
</dbReference>
<dbReference type="KEGG" id="msx:AU14_03730"/>
<dbReference type="PRINTS" id="PR00655">
    <property type="entry name" value="AUXINBINDNGP"/>
</dbReference>
<keyword evidence="2" id="KW-0479">Metal-binding</keyword>
<dbReference type="GO" id="GO:0009734">
    <property type="term" value="P:auxin-activated signaling pathway"/>
    <property type="evidence" value="ECO:0007669"/>
    <property type="project" value="UniProtKB-KW"/>
</dbReference>
<dbReference type="Gene3D" id="2.60.120.10">
    <property type="entry name" value="Jelly Rolls"/>
    <property type="match status" value="1"/>
</dbReference>
<dbReference type="InterPro" id="IPR014710">
    <property type="entry name" value="RmlC-like_jellyroll"/>
</dbReference>
<dbReference type="RefSeq" id="WP_041338963.1">
    <property type="nucleotide sequence ID" value="NZ_CP007151.1"/>
</dbReference>
<sequence length="128" mass="13618">MGIFKNSELETLELPGLRHQTIGGHKQGVKSMEVWVQTMAPGAATPVHRHECEEVILVLSGSGTCTVGDETFSFGPDSTLVLESDTVHQIVNTSGEEMKLVAALGMAPVRVKTGDGEPLPVPWQAPDA</sequence>
<dbReference type="STRING" id="1420916.AU14_03730"/>
<evidence type="ECO:0000256" key="1">
    <source>
        <dbReference type="ARBA" id="ARBA00004319"/>
    </source>
</evidence>
<keyword evidence="7" id="KW-0325">Glycoprotein</keyword>
<dbReference type="EMBL" id="CP007151">
    <property type="protein sequence ID" value="AHI28051.1"/>
    <property type="molecule type" value="Genomic_DNA"/>
</dbReference>
<evidence type="ECO:0000256" key="6">
    <source>
        <dbReference type="ARBA" id="ARBA00023170"/>
    </source>
</evidence>
<evidence type="ECO:0000256" key="3">
    <source>
        <dbReference type="ARBA" id="ARBA00022729"/>
    </source>
</evidence>
<dbReference type="GO" id="GO:0010011">
    <property type="term" value="F:auxin binding"/>
    <property type="evidence" value="ECO:0007669"/>
    <property type="project" value="InterPro"/>
</dbReference>
<keyword evidence="10" id="KW-1185">Reference proteome</keyword>
<dbReference type="PANTHER" id="PTHR37236:SF1">
    <property type="entry name" value="AUXIN-BINDING PROTEIN 1"/>
    <property type="match status" value="1"/>
</dbReference>
<evidence type="ECO:0000256" key="7">
    <source>
        <dbReference type="ARBA" id="ARBA00023180"/>
    </source>
</evidence>
<dbReference type="GO" id="GO:0046872">
    <property type="term" value="F:metal ion binding"/>
    <property type="evidence" value="ECO:0007669"/>
    <property type="project" value="UniProtKB-KW"/>
</dbReference>
<evidence type="ECO:0000313" key="9">
    <source>
        <dbReference type="EMBL" id="AHI28051.1"/>
    </source>
</evidence>
<dbReference type="PANTHER" id="PTHR37236">
    <property type="entry name" value="AUXIN-BINDING PROTEIN 1"/>
    <property type="match status" value="1"/>
</dbReference>
<dbReference type="Proteomes" id="UP000061489">
    <property type="component" value="Chromosome"/>
</dbReference>
<evidence type="ECO:0000256" key="5">
    <source>
        <dbReference type="ARBA" id="ARBA00022833"/>
    </source>
</evidence>
<dbReference type="SUPFAM" id="SSF51182">
    <property type="entry name" value="RmlC-like cupins"/>
    <property type="match status" value="1"/>
</dbReference>
<organism evidence="9 10">
    <name type="scientific">Marinobacter similis</name>
    <dbReference type="NCBI Taxonomy" id="1420916"/>
    <lineage>
        <taxon>Bacteria</taxon>
        <taxon>Pseudomonadati</taxon>
        <taxon>Pseudomonadota</taxon>
        <taxon>Gammaproteobacteria</taxon>
        <taxon>Pseudomonadales</taxon>
        <taxon>Marinobacteraceae</taxon>
        <taxon>Marinobacter</taxon>
    </lineage>
</organism>
<dbReference type="OrthoDB" id="116921at2"/>
<dbReference type="HOGENOM" id="CLU_092214_2_0_6"/>
<keyword evidence="5" id="KW-0862">Zinc</keyword>
<evidence type="ECO:0000256" key="2">
    <source>
        <dbReference type="ARBA" id="ARBA00022723"/>
    </source>
</evidence>
<dbReference type="AlphaFoldDB" id="W5YG41"/>
<evidence type="ECO:0000256" key="8">
    <source>
        <dbReference type="ARBA" id="ARBA00023294"/>
    </source>
</evidence>
<keyword evidence="6" id="KW-0675">Receptor</keyword>
<keyword evidence="3" id="KW-0732">Signal</keyword>
<keyword evidence="8" id="KW-0927">Auxin signaling pathway</keyword>
<comment type="subcellular location">
    <subcellularLocation>
        <location evidence="1">Endoplasmic reticulum lumen</location>
    </subcellularLocation>
</comment>
<dbReference type="InterPro" id="IPR011051">
    <property type="entry name" value="RmlC_Cupin_sf"/>
</dbReference>
<dbReference type="Pfam" id="PF02041">
    <property type="entry name" value="Auxin_BP"/>
    <property type="match status" value="1"/>
</dbReference>
<evidence type="ECO:0000313" key="10">
    <source>
        <dbReference type="Proteomes" id="UP000061489"/>
    </source>
</evidence>
<proteinExistence type="predicted"/>
<name>W5YG41_9GAMM</name>
<protein>
    <submittedName>
        <fullName evidence="9">Cupin</fullName>
    </submittedName>
</protein>